<dbReference type="PIRSF" id="PIRSF029171">
    <property type="entry name" value="Esterase_LipA"/>
    <property type="match status" value="1"/>
</dbReference>
<reference evidence="3 4" key="1">
    <citation type="submission" date="2023-07" db="EMBL/GenBank/DDBJ databases">
        <title>Sorghum-associated microbial communities from plants grown in Nebraska, USA.</title>
        <authorList>
            <person name="Schachtman D."/>
        </authorList>
    </citation>
    <scope>NUCLEOTIDE SEQUENCE [LARGE SCALE GENOMIC DNA]</scope>
    <source>
        <strain evidence="3 4">DS1027</strain>
    </source>
</reference>
<dbReference type="Gene3D" id="1.10.260.160">
    <property type="match status" value="1"/>
</dbReference>
<organism evidence="3 4">
    <name type="scientific">Novosphingobium capsulatum</name>
    <dbReference type="NCBI Taxonomy" id="13688"/>
    <lineage>
        <taxon>Bacteria</taxon>
        <taxon>Pseudomonadati</taxon>
        <taxon>Pseudomonadota</taxon>
        <taxon>Alphaproteobacteria</taxon>
        <taxon>Sphingomonadales</taxon>
        <taxon>Sphingomonadaceae</taxon>
        <taxon>Novosphingobium</taxon>
    </lineage>
</organism>
<feature type="chain" id="PRO_5046904042" evidence="2">
    <location>
        <begin position="24"/>
        <end position="402"/>
    </location>
</feature>
<dbReference type="PANTHER" id="PTHR34853:SF1">
    <property type="entry name" value="LIPASE 5"/>
    <property type="match status" value="1"/>
</dbReference>
<proteinExistence type="predicted"/>
<evidence type="ECO:0000313" key="3">
    <source>
        <dbReference type="EMBL" id="MDR6512295.1"/>
    </source>
</evidence>
<evidence type="ECO:0000256" key="1">
    <source>
        <dbReference type="ARBA" id="ARBA00022801"/>
    </source>
</evidence>
<keyword evidence="2" id="KW-0732">Signal</keyword>
<dbReference type="SUPFAM" id="SSF53474">
    <property type="entry name" value="alpha/beta-Hydrolases"/>
    <property type="match status" value="1"/>
</dbReference>
<accession>A0ABU1MPL2</accession>
<dbReference type="InterPro" id="IPR002471">
    <property type="entry name" value="Pept_S9_AS"/>
</dbReference>
<dbReference type="EMBL" id="JAVDRD010000008">
    <property type="protein sequence ID" value="MDR6512295.1"/>
    <property type="molecule type" value="Genomic_DNA"/>
</dbReference>
<name>A0ABU1MPL2_9SPHN</name>
<sequence>MLNVVQAFFLVALLALGVPPALARQETPIAVNSDVKYEFLARWDVDRLNKILKTDTPAFSGINVQYTPARNAVRLYRITYNSVIPEKGNKPTVTSGLLAVPDTNGTSFPTVSYQHGTVYEREQVPSFADQSAETELMIAQFAGQGYMLIGADYFGLGISTEPEGYMVKASHQQATYDLLIASRAVLKSMKLSSDKLFLAGWSQGGFVTMAMLEKLEAVGIKVDGAATASAPLDVYALMEGFLLYPRKFDAAWLNSIVILSSFAYENYYGEPGLAHSVLTDEYYQMSKDAYDRKPGNPANITTDLHKLMRPEYFDSNYFANSAYGKLIMSAQSYRWPIKSPVRNYYGEADEAITTGVGRMAMTYAQAMGSGNPNVEAVSTGQTSHRGTFATAVPQWKTWFDSK</sequence>
<comment type="caution">
    <text evidence="3">The sequence shown here is derived from an EMBL/GenBank/DDBJ whole genome shotgun (WGS) entry which is preliminary data.</text>
</comment>
<protein>
    <submittedName>
        <fullName evidence="3">Pimeloyl-ACP methyl ester carboxylesterase</fullName>
    </submittedName>
</protein>
<dbReference type="InterPro" id="IPR005152">
    <property type="entry name" value="Lipase_secreted"/>
</dbReference>
<dbReference type="Proteomes" id="UP001184150">
    <property type="component" value="Unassembled WGS sequence"/>
</dbReference>
<feature type="signal peptide" evidence="2">
    <location>
        <begin position="1"/>
        <end position="23"/>
    </location>
</feature>
<evidence type="ECO:0000256" key="2">
    <source>
        <dbReference type="SAM" id="SignalP"/>
    </source>
</evidence>
<dbReference type="RefSeq" id="WP_309805916.1">
    <property type="nucleotide sequence ID" value="NZ_JAVDRD010000008.1"/>
</dbReference>
<dbReference type="PROSITE" id="PS00708">
    <property type="entry name" value="PRO_ENDOPEP_SER"/>
    <property type="match status" value="1"/>
</dbReference>
<keyword evidence="4" id="KW-1185">Reference proteome</keyword>
<dbReference type="InterPro" id="IPR029058">
    <property type="entry name" value="AB_hydrolase_fold"/>
</dbReference>
<evidence type="ECO:0000313" key="4">
    <source>
        <dbReference type="Proteomes" id="UP001184150"/>
    </source>
</evidence>
<gene>
    <name evidence="3" type="ORF">J2792_003178</name>
</gene>
<dbReference type="Gene3D" id="3.40.50.1820">
    <property type="entry name" value="alpha/beta hydrolase"/>
    <property type="match status" value="1"/>
</dbReference>
<dbReference type="PANTHER" id="PTHR34853">
    <property type="match status" value="1"/>
</dbReference>
<keyword evidence="1" id="KW-0378">Hydrolase</keyword>